<evidence type="ECO:0000313" key="2">
    <source>
        <dbReference type="Proteomes" id="UP000031668"/>
    </source>
</evidence>
<reference evidence="1 2" key="1">
    <citation type="journal article" date="2014" name="Genome Biol. Evol.">
        <title>The genome of the myxosporean Thelohanellus kitauei shows adaptations to nutrient acquisition within its fish host.</title>
        <authorList>
            <person name="Yang Y."/>
            <person name="Xiong J."/>
            <person name="Zhou Z."/>
            <person name="Huo F."/>
            <person name="Miao W."/>
            <person name="Ran C."/>
            <person name="Liu Y."/>
            <person name="Zhang J."/>
            <person name="Feng J."/>
            <person name="Wang M."/>
            <person name="Wang M."/>
            <person name="Wang L."/>
            <person name="Yao B."/>
        </authorList>
    </citation>
    <scope>NUCLEOTIDE SEQUENCE [LARGE SCALE GENOMIC DNA]</scope>
    <source>
        <strain evidence="1">Wuqing</strain>
    </source>
</reference>
<sequence length="171" mass="19588">MDGTRVIMNGNPVCSTFFQVDTVTRLFTSVRKHAYRVNVVDLPLYLDSEHSKKTIYINIWWKALGDFCRLEATCESGHQWISVNDRQENLIRNKVERNGSTAEKSLCSQIMKGNAMNVVVKTTNFIRTKGLNTDNSTGCWGKFKVLTICHIKWKFDSFVSVLFYAAFLVAF</sequence>
<evidence type="ECO:0000313" key="1">
    <source>
        <dbReference type="EMBL" id="KII60443.1"/>
    </source>
</evidence>
<dbReference type="Proteomes" id="UP000031668">
    <property type="component" value="Unassembled WGS sequence"/>
</dbReference>
<keyword evidence="2" id="KW-1185">Reference proteome</keyword>
<name>A0A0C2I5M8_THEKT</name>
<dbReference type="AlphaFoldDB" id="A0A0C2I5M8"/>
<comment type="caution">
    <text evidence="1">The sequence shown here is derived from an EMBL/GenBank/DDBJ whole genome shotgun (WGS) entry which is preliminary data.</text>
</comment>
<protein>
    <submittedName>
        <fullName evidence="1">Uncharacterized protein</fullName>
    </submittedName>
</protein>
<organism evidence="1 2">
    <name type="scientific">Thelohanellus kitauei</name>
    <name type="common">Myxosporean</name>
    <dbReference type="NCBI Taxonomy" id="669202"/>
    <lineage>
        <taxon>Eukaryota</taxon>
        <taxon>Metazoa</taxon>
        <taxon>Cnidaria</taxon>
        <taxon>Myxozoa</taxon>
        <taxon>Myxosporea</taxon>
        <taxon>Bivalvulida</taxon>
        <taxon>Platysporina</taxon>
        <taxon>Myxobolidae</taxon>
        <taxon>Thelohanellus</taxon>
    </lineage>
</organism>
<proteinExistence type="predicted"/>
<gene>
    <name evidence="1" type="ORF">RF11_15831</name>
</gene>
<dbReference type="EMBL" id="JWZT01005619">
    <property type="protein sequence ID" value="KII60443.1"/>
    <property type="molecule type" value="Genomic_DNA"/>
</dbReference>
<accession>A0A0C2I5M8</accession>